<dbReference type="Proteomes" id="UP000053958">
    <property type="component" value="Unassembled WGS sequence"/>
</dbReference>
<evidence type="ECO:0000313" key="2">
    <source>
        <dbReference type="EMBL" id="KKA20831.1"/>
    </source>
</evidence>
<reference evidence="2 3" key="1">
    <citation type="submission" date="2015-04" db="EMBL/GenBank/DDBJ databases">
        <authorList>
            <person name="Heijne W.H."/>
            <person name="Fedorova N.D."/>
            <person name="Nierman W.C."/>
            <person name="Vollebregt A.W."/>
            <person name="Zhao Z."/>
            <person name="Wu L."/>
            <person name="Kumar M."/>
            <person name="Stam H."/>
            <person name="van den Berg M.A."/>
            <person name="Pel H.J."/>
        </authorList>
    </citation>
    <scope>NUCLEOTIDE SEQUENCE [LARGE SCALE GENOMIC DNA]</scope>
    <source>
        <strain evidence="2 3">CBS 393.64</strain>
    </source>
</reference>
<proteinExistence type="predicted"/>
<keyword evidence="3" id="KW-1185">Reference proteome</keyword>
<gene>
    <name evidence="2" type="ORF">T310_5148</name>
</gene>
<dbReference type="GeneID" id="25317493"/>
<organism evidence="2 3">
    <name type="scientific">Rasamsonia emersonii (strain ATCC 16479 / CBS 393.64 / IMI 116815)</name>
    <dbReference type="NCBI Taxonomy" id="1408163"/>
    <lineage>
        <taxon>Eukaryota</taxon>
        <taxon>Fungi</taxon>
        <taxon>Dikarya</taxon>
        <taxon>Ascomycota</taxon>
        <taxon>Pezizomycotina</taxon>
        <taxon>Eurotiomycetes</taxon>
        <taxon>Eurotiomycetidae</taxon>
        <taxon>Eurotiales</taxon>
        <taxon>Trichocomaceae</taxon>
        <taxon>Rasamsonia</taxon>
    </lineage>
</organism>
<keyword evidence="1" id="KW-0472">Membrane</keyword>
<dbReference type="RefSeq" id="XP_013327443.1">
    <property type="nucleotide sequence ID" value="XM_013471989.1"/>
</dbReference>
<comment type="caution">
    <text evidence="2">The sequence shown here is derived from an EMBL/GenBank/DDBJ whole genome shotgun (WGS) entry which is preliminary data.</text>
</comment>
<dbReference type="AlphaFoldDB" id="A0A0F4YSL0"/>
<evidence type="ECO:0000256" key="1">
    <source>
        <dbReference type="SAM" id="Phobius"/>
    </source>
</evidence>
<protein>
    <submittedName>
        <fullName evidence="2">Uncharacterized protein</fullName>
    </submittedName>
</protein>
<keyword evidence="1" id="KW-1133">Transmembrane helix</keyword>
<sequence length="97" mass="10339">DAIRTMGSAHDSLRLAPAPISLTAIAALNVLFLSDAEILHRATGLFSSAFQQLQAYNFEQVAVGPTSFFVTAAAFGHRSDPPFGQSTLPNLPPWVGR</sequence>
<name>A0A0F4YSL0_RASE3</name>
<accession>A0A0F4YSL0</accession>
<keyword evidence="1" id="KW-0812">Transmembrane</keyword>
<dbReference type="EMBL" id="LASV01000227">
    <property type="protein sequence ID" value="KKA20831.1"/>
    <property type="molecule type" value="Genomic_DNA"/>
</dbReference>
<feature type="transmembrane region" description="Helical" evidence="1">
    <location>
        <begin position="15"/>
        <end position="33"/>
    </location>
</feature>
<feature type="non-terminal residue" evidence="2">
    <location>
        <position position="1"/>
    </location>
</feature>
<evidence type="ECO:0000313" key="3">
    <source>
        <dbReference type="Proteomes" id="UP000053958"/>
    </source>
</evidence>